<dbReference type="AlphaFoldDB" id="A0A7W9PQ70"/>
<gene>
    <name evidence="2" type="ORF">FHS34_001289</name>
</gene>
<evidence type="ECO:0000313" key="2">
    <source>
        <dbReference type="EMBL" id="MBB5925835.1"/>
    </source>
</evidence>
<organism evidence="2 3">
    <name type="scientific">Streptomyces echinatus</name>
    <dbReference type="NCBI Taxonomy" id="67293"/>
    <lineage>
        <taxon>Bacteria</taxon>
        <taxon>Bacillati</taxon>
        <taxon>Actinomycetota</taxon>
        <taxon>Actinomycetes</taxon>
        <taxon>Kitasatosporales</taxon>
        <taxon>Streptomycetaceae</taxon>
        <taxon>Streptomyces</taxon>
    </lineage>
</organism>
<evidence type="ECO:0000313" key="3">
    <source>
        <dbReference type="Proteomes" id="UP000585836"/>
    </source>
</evidence>
<dbReference type="EMBL" id="JACHJK010000002">
    <property type="protein sequence ID" value="MBB5925835.1"/>
    <property type="molecule type" value="Genomic_DNA"/>
</dbReference>
<proteinExistence type="predicted"/>
<feature type="region of interest" description="Disordered" evidence="1">
    <location>
        <begin position="86"/>
        <end position="120"/>
    </location>
</feature>
<evidence type="ECO:0000256" key="1">
    <source>
        <dbReference type="SAM" id="MobiDB-lite"/>
    </source>
</evidence>
<comment type="caution">
    <text evidence="2">The sequence shown here is derived from an EMBL/GenBank/DDBJ whole genome shotgun (WGS) entry which is preliminary data.</text>
</comment>
<protein>
    <submittedName>
        <fullName evidence="2">Uncharacterized protein</fullName>
    </submittedName>
</protein>
<name>A0A7W9PQ70_9ACTN</name>
<sequence length="120" mass="11491">MGEALTLPEGLAEGRVDGVAVRVGGLGRRLLLEGRGVGSSFAGGGALVVAGGRETGDSLRGGLGGGVRIPSPLGFRTPFRAGCVGSRSGEADAAGAPVTRTSASAGGGSGTDAARGAVDW</sequence>
<dbReference type="Proteomes" id="UP000585836">
    <property type="component" value="Unassembled WGS sequence"/>
</dbReference>
<feature type="compositionally biased region" description="Low complexity" evidence="1">
    <location>
        <begin position="111"/>
        <end position="120"/>
    </location>
</feature>
<accession>A0A7W9PQ70</accession>
<reference evidence="2 3" key="1">
    <citation type="submission" date="2020-08" db="EMBL/GenBank/DDBJ databases">
        <title>Genomic Encyclopedia of Type Strains, Phase III (KMG-III): the genomes of soil and plant-associated and newly described type strains.</title>
        <authorList>
            <person name="Whitman W."/>
        </authorList>
    </citation>
    <scope>NUCLEOTIDE SEQUENCE [LARGE SCALE GENOMIC DNA]</scope>
    <source>
        <strain evidence="2 3">CECT 3313</strain>
    </source>
</reference>
<keyword evidence="3" id="KW-1185">Reference proteome</keyword>